<dbReference type="OMA" id="REFLMPI"/>
<dbReference type="FunFam" id="1.10.390.10:FF:000011">
    <property type="entry name" value="Transcription initiation factor TFIID subunit"/>
    <property type="match status" value="1"/>
</dbReference>
<dbReference type="KEGG" id="abp:AGABI1DRAFT104011"/>
<dbReference type="InParanoid" id="K5X7V9"/>
<sequence length="1854" mass="207946">MDARISLQREHIRRGFSIYVSFTIHQKVVLEIDFSGSLWGYTELTVVPASSELRTINLHLRQCTVHNVTVGGHQAEFSHHDALANIGMGGSTEAHDCHRHPELKRKLYSALQESDEGDLSIAIPKEVHLRQTFSTGVVYNDGATPEPATPSGLAGQTMAEFSPIVVNVAYSLRNPVDGVEFVLPSDNHPYRVPHVYTSPSSPDAARCWIPCIDNLWEKCTWEFEFVVPRYLEEVDVSDEVDTTELSPTIVLCSGELVEQVAHPYNSNKTIFLFSQAVPTSIQHIAFAAGPFHLHPIPHDSAADEASGTSQPPMYAFCLPGQESFLKTSTALLRSSMSFYVSEFGSYPFNSYKLVFVDQLPTQRFDSASLSIVSLDVLHGEDAIEQAMETRQTLSHALACQWMGINIIPKTWSDIWLVNGLALYITGLFIRKLFGNNDYRFKLKKDMQRVLEWDVGSMPPICQPQVLDPPDAATLPFINLKAPLVLHILDRRLGKSGTSLGLSRVLPKLFLSAISGELQNNALSTHAFLRMCRKVSGVDPRSFAEQWIYGSGCPSFGFSASFNRKKMAVEITMRQEAPAFKAMEANEFSKALMKPIAFFEGQMTIRIHEADGTPYEHVLDIRAPFKRYEVPFNTKYKRVRRNTKRYLARQAAAQAAAEGDAEAAEAIGMIDMGFGLEIWEKEQERENWKVADWTEEDEAVMSGATYEWIRMDADFEWIANIKFDQPDFMWVSQLQRDRDVVAQLEALHALAEKPTAIVSSTLTKTVLVSNYYYRIRCEAALALVTCAIRRLDFLGLFHLFKLFLRYCYDPEDPTQDLFTHTYVPKPNNFSDLAEYFVRKYKSLITAISRVRFENGKSPSVVRQFFIDQLRYNDNTSNPYSDGLYICTIISAAAYAAVSVAPPERGELLPAEIRSEQTAEDKELVRQTIAEIDRYRSMDRLIPSPHNIVTIAALEFYMVLGVANLIPAHPKVFFPLTREGHYTQVRLAAFDGLFLTKWYTPVIMRYILSVIANDPSRIVRRHVARNACHSLALLVQMGEMKSNLKDTESLLIEEDGNAPEKAKESKKSELDLMIKVLRKDREIGKNEAMREFLMPIALAPDIDYEVRWCLLKLADILIRPVEEVPPSVKIHIPSTPITDIAPPIPPVKVPVKPTRTLKSGGPSSRHPTVQLNISAARAGILGSPQSTPAELPMSSPVIKKGVLLAPPVPPVPPTATSSSKPKMKLNARLLSNRANDKSSAKPTQTLKAQSAGMTINDLRACRNALRKLQSNRHALLFKQPVDPIRDSAPRYFDIVKEPMDLSTIGAKLEAGMYKDRFAFRSDFHLMISNAKIYNAAGSYAHNEAIALETFFEKQWSIINKTLEAADRAQTAQPPREPLSKAAELIPTRQPSIKLSAPAALPHRSSQSASSSRPVIKLKVGLNTKSSYADTPSQQQSPPPQAQPKSKKQRQPVAIPDVDLPPPPYVDDGSHDILQEVLAMEREREKGEERMRLHSEREKTMQHTNSSKRKKNETVENDDEVLALASPAKKERSSPSTARPSPAEKSNTPMPTSTISKVQTHKTTKKEKPLELKHTTSSKEVFPKSSVKGKEKEVPPPASIPVAPSKAKKLSVIQATPINEKKCKELLKSLLKIPEAGLFSSPVDPIRDGCPTYLEEIAHPMDLGTMSQKLTENQYTTMEDFKKDIELVLYNCRQFNPPSTYPISCADVLEKAFKKEWLKAMERKLSWSEKRGLQGVMTSLVKDTISWVFREPVDPVLLEIPTYFDIIPRKDARDLRTIRQKLDNDKYDTIEAFEADLDLMIQNAITFNGRESEVGDIAIRVQARVQELMSNFKSGGTKKRKDSDKGTPQPVKKVKLG</sequence>
<dbReference type="GO" id="GO:0005669">
    <property type="term" value="C:transcription factor TFIID complex"/>
    <property type="evidence" value="ECO:0007669"/>
    <property type="project" value="InterPro"/>
</dbReference>
<dbReference type="GeneID" id="18821947"/>
<evidence type="ECO:0000256" key="7">
    <source>
        <dbReference type="ARBA" id="ARBA00023242"/>
    </source>
</evidence>
<dbReference type="Gene3D" id="1.20.920.10">
    <property type="entry name" value="Bromodomain-like"/>
    <property type="match status" value="3"/>
</dbReference>
<name>K5X7V9_AGABU</name>
<dbReference type="Pfam" id="PF01433">
    <property type="entry name" value="Peptidase_M1"/>
    <property type="match status" value="1"/>
</dbReference>
<dbReference type="GO" id="GO:0006367">
    <property type="term" value="P:transcription initiation at RNA polymerase II promoter"/>
    <property type="evidence" value="ECO:0007669"/>
    <property type="project" value="TreeGrafter"/>
</dbReference>
<dbReference type="PROSITE" id="PS00633">
    <property type="entry name" value="BROMODOMAIN_1"/>
    <property type="match status" value="1"/>
</dbReference>
<comment type="function">
    <text evidence="8">Functions as a component of the DNA-binding general transcription factor complex TFIID. Binding of TFIID to a promoter (with or without TATA element) is the initial step in pre-initiation complex (PIC) formation. TFIID plays a key role in the regulation of gene expression by RNA polymerase II through different activities such as transcription activator interaction, core promoter recognition and selectivity, TFIIA and TFIIB interaction, chromatin modification (histone acetylation by TAF1), facilitation of DNA opening and initiation of transcription.</text>
</comment>
<dbReference type="GO" id="GO:0016251">
    <property type="term" value="F:RNA polymerase II general transcription initiation factor activity"/>
    <property type="evidence" value="ECO:0007669"/>
    <property type="project" value="TreeGrafter"/>
</dbReference>
<dbReference type="GO" id="GO:0008237">
    <property type="term" value="F:metallopeptidase activity"/>
    <property type="evidence" value="ECO:0007669"/>
    <property type="project" value="InterPro"/>
</dbReference>
<evidence type="ECO:0000256" key="6">
    <source>
        <dbReference type="ARBA" id="ARBA00023163"/>
    </source>
</evidence>
<dbReference type="InterPro" id="IPR057345">
    <property type="entry name" value="Ig-like_TAF2"/>
</dbReference>
<dbReference type="InterPro" id="IPR057991">
    <property type="entry name" value="TPR_TAF2_C"/>
</dbReference>
<dbReference type="InterPro" id="IPR027268">
    <property type="entry name" value="Peptidase_M4/M1_CTD_sf"/>
</dbReference>
<dbReference type="GO" id="GO:0000976">
    <property type="term" value="F:transcription cis-regulatory region binding"/>
    <property type="evidence" value="ECO:0007669"/>
    <property type="project" value="TreeGrafter"/>
</dbReference>
<feature type="domain" description="Bromo" evidence="12">
    <location>
        <begin position="1267"/>
        <end position="1339"/>
    </location>
</feature>
<feature type="compositionally biased region" description="Polar residues" evidence="11">
    <location>
        <begin position="1541"/>
        <end position="1555"/>
    </location>
</feature>
<evidence type="ECO:0000256" key="10">
    <source>
        <dbReference type="PROSITE-ProRule" id="PRU00035"/>
    </source>
</evidence>
<dbReference type="Proteomes" id="UP000008493">
    <property type="component" value="Unassembled WGS sequence"/>
</dbReference>
<dbReference type="SUPFAM" id="SSF47370">
    <property type="entry name" value="Bromodomain"/>
    <property type="match status" value="3"/>
</dbReference>
<dbReference type="Gene3D" id="1.10.390.10">
    <property type="entry name" value="Neutral Protease Domain 2"/>
    <property type="match status" value="1"/>
</dbReference>
<dbReference type="GO" id="GO:0003682">
    <property type="term" value="F:chromatin binding"/>
    <property type="evidence" value="ECO:0007669"/>
    <property type="project" value="TreeGrafter"/>
</dbReference>
<feature type="domain" description="Bromo" evidence="12">
    <location>
        <begin position="1628"/>
        <end position="1700"/>
    </location>
</feature>
<feature type="region of interest" description="Disordered" evidence="11">
    <location>
        <begin position="1364"/>
        <end position="1385"/>
    </location>
</feature>
<feature type="region of interest" description="Disordered" evidence="11">
    <location>
        <begin position="1480"/>
        <end position="1600"/>
    </location>
</feature>
<evidence type="ECO:0000256" key="9">
    <source>
        <dbReference type="ARBA" id="ARBA00076306"/>
    </source>
</evidence>
<comment type="similarity">
    <text evidence="2">Belongs to the TAF2 family.</text>
</comment>
<dbReference type="CDD" id="cd09839">
    <property type="entry name" value="M1_like_TAF2"/>
    <property type="match status" value="1"/>
</dbReference>
<dbReference type="eggNOG" id="KOG1474">
    <property type="taxonomic scope" value="Eukaryota"/>
</dbReference>
<dbReference type="Pfam" id="PF25577">
    <property type="entry name" value="TPR_TAF2_C"/>
    <property type="match status" value="1"/>
</dbReference>
<dbReference type="HOGENOM" id="CLU_002317_1_0_1"/>
<dbReference type="GO" id="GO:0006325">
    <property type="term" value="P:chromatin organization"/>
    <property type="evidence" value="ECO:0007669"/>
    <property type="project" value="UniProtKB-ARBA"/>
</dbReference>
<evidence type="ECO:0000256" key="1">
    <source>
        <dbReference type="ARBA" id="ARBA00004123"/>
    </source>
</evidence>
<dbReference type="Pfam" id="PF25316">
    <property type="entry name" value="TAF2_3rd"/>
    <property type="match status" value="1"/>
</dbReference>
<evidence type="ECO:0000256" key="4">
    <source>
        <dbReference type="ARBA" id="ARBA00023015"/>
    </source>
</evidence>
<protein>
    <recommendedName>
        <fullName evidence="3">Transcription initiation factor TFIID subunit 2</fullName>
    </recommendedName>
    <alternativeName>
        <fullName evidence="9">TBP-associated factor 2</fullName>
    </alternativeName>
</protein>
<dbReference type="InterPro" id="IPR014782">
    <property type="entry name" value="Peptidase_M1_dom"/>
</dbReference>
<evidence type="ECO:0000256" key="3">
    <source>
        <dbReference type="ARBA" id="ARBA00017363"/>
    </source>
</evidence>
<dbReference type="PRINTS" id="PR00503">
    <property type="entry name" value="BROMODOMAIN"/>
</dbReference>
<dbReference type="PROSITE" id="PS50014">
    <property type="entry name" value="BROMODOMAIN_2"/>
    <property type="match status" value="3"/>
</dbReference>
<dbReference type="InterPro" id="IPR018359">
    <property type="entry name" value="Bromodomain_CS"/>
</dbReference>
<evidence type="ECO:0000259" key="12">
    <source>
        <dbReference type="PROSITE" id="PS50014"/>
    </source>
</evidence>
<dbReference type="SUPFAM" id="SSF55486">
    <property type="entry name" value="Metalloproteases ('zincins'), catalytic domain"/>
    <property type="match status" value="1"/>
</dbReference>
<feature type="compositionally biased region" description="Low complexity" evidence="11">
    <location>
        <begin position="1531"/>
        <end position="1540"/>
    </location>
</feature>
<feature type="domain" description="Bromo" evidence="12">
    <location>
        <begin position="1738"/>
        <end position="1812"/>
    </location>
</feature>
<evidence type="ECO:0000256" key="8">
    <source>
        <dbReference type="ARBA" id="ARBA00025346"/>
    </source>
</evidence>
<dbReference type="CDD" id="cd04369">
    <property type="entry name" value="Bromodomain"/>
    <property type="match status" value="1"/>
</dbReference>
<accession>K5X7V9</accession>
<feature type="region of interest" description="Disordered" evidence="11">
    <location>
        <begin position="1394"/>
        <end position="1413"/>
    </location>
</feature>
<dbReference type="SMART" id="SM00297">
    <property type="entry name" value="BROMO"/>
    <property type="match status" value="3"/>
</dbReference>
<dbReference type="InterPro" id="IPR042097">
    <property type="entry name" value="Aminopeptidase_N-like_N_sf"/>
</dbReference>
<keyword evidence="4" id="KW-0805">Transcription regulation</keyword>
<keyword evidence="14" id="KW-1185">Reference proteome</keyword>
<keyword evidence="6" id="KW-0804">Transcription</keyword>
<dbReference type="SUPFAM" id="SSF63737">
    <property type="entry name" value="Leukotriene A4 hydrolase N-terminal domain"/>
    <property type="match status" value="1"/>
</dbReference>
<evidence type="ECO:0000313" key="14">
    <source>
        <dbReference type="Proteomes" id="UP000008493"/>
    </source>
</evidence>
<dbReference type="InterPro" id="IPR037813">
    <property type="entry name" value="TAF2"/>
</dbReference>
<dbReference type="FunCoup" id="K5X7V9">
    <property type="interactions" value="511"/>
</dbReference>
<dbReference type="STRING" id="597362.K5X7V9"/>
<proteinExistence type="inferred from homology"/>
<keyword evidence="7" id="KW-0539">Nucleus</keyword>
<evidence type="ECO:0000256" key="5">
    <source>
        <dbReference type="ARBA" id="ARBA00023117"/>
    </source>
</evidence>
<keyword evidence="5 10" id="KW-0103">Bromodomain</keyword>
<dbReference type="GO" id="GO:0008270">
    <property type="term" value="F:zinc ion binding"/>
    <property type="evidence" value="ECO:0007669"/>
    <property type="project" value="InterPro"/>
</dbReference>
<feature type="region of interest" description="Disordered" evidence="11">
    <location>
        <begin position="1829"/>
        <end position="1854"/>
    </location>
</feature>
<dbReference type="InterPro" id="IPR036427">
    <property type="entry name" value="Bromodomain-like_sf"/>
</dbReference>
<dbReference type="eggNOG" id="KOG1932">
    <property type="taxonomic scope" value="Eukaryota"/>
</dbReference>
<reference evidence="14" key="1">
    <citation type="journal article" date="2012" name="Proc. Natl. Acad. Sci. U.S.A.">
        <title>Genome sequence of the button mushroom Agaricus bisporus reveals mechanisms governing adaptation to a humic-rich ecological niche.</title>
        <authorList>
            <person name="Morin E."/>
            <person name="Kohler A."/>
            <person name="Baker A.R."/>
            <person name="Foulongne-Oriol M."/>
            <person name="Lombard V."/>
            <person name="Nagy L.G."/>
            <person name="Ohm R.A."/>
            <person name="Patyshakuliyeva A."/>
            <person name="Brun A."/>
            <person name="Aerts A.L."/>
            <person name="Bailey A.M."/>
            <person name="Billette C."/>
            <person name="Coutinho P.M."/>
            <person name="Deakin G."/>
            <person name="Doddapaneni H."/>
            <person name="Floudas D."/>
            <person name="Grimwood J."/>
            <person name="Hilden K."/>
            <person name="Kuees U."/>
            <person name="LaButti K.M."/>
            <person name="Lapidus A."/>
            <person name="Lindquist E.A."/>
            <person name="Lucas S.M."/>
            <person name="Murat C."/>
            <person name="Riley R.W."/>
            <person name="Salamov A.A."/>
            <person name="Schmutz J."/>
            <person name="Subramanian V."/>
            <person name="Woesten H.A.B."/>
            <person name="Xu J."/>
            <person name="Eastwood D.C."/>
            <person name="Foster G.D."/>
            <person name="Sonnenberg A.S."/>
            <person name="Cullen D."/>
            <person name="de Vries R.P."/>
            <person name="Lundell T."/>
            <person name="Hibbett D.S."/>
            <person name="Henrissat B."/>
            <person name="Burton K.S."/>
            <person name="Kerrigan R.W."/>
            <person name="Challen M.P."/>
            <person name="Grigoriev I.V."/>
            <person name="Martin F."/>
        </authorList>
    </citation>
    <scope>NUCLEOTIDE SEQUENCE [LARGE SCALE GENOMIC DNA]</scope>
    <source>
        <strain evidence="14">JB137-S8 / ATCC MYA-4627 / FGSC 10392</strain>
    </source>
</reference>
<dbReference type="PANTHER" id="PTHR15137:SF9">
    <property type="entry name" value="TRANSCRIPTION INITIATION FACTOR TFIID SUBUNIT 2"/>
    <property type="match status" value="1"/>
</dbReference>
<dbReference type="Pfam" id="PF00439">
    <property type="entry name" value="Bromodomain"/>
    <property type="match status" value="3"/>
</dbReference>
<dbReference type="EMBL" id="JH971385">
    <property type="protein sequence ID" value="EKM84001.1"/>
    <property type="molecule type" value="Genomic_DNA"/>
</dbReference>
<evidence type="ECO:0000313" key="13">
    <source>
        <dbReference type="EMBL" id="EKM84001.1"/>
    </source>
</evidence>
<dbReference type="PANTHER" id="PTHR15137">
    <property type="entry name" value="TRANSCRIPTION INITIATION FACTOR TFIID"/>
    <property type="match status" value="1"/>
</dbReference>
<organism evidence="13 14">
    <name type="scientific">Agaricus bisporus var. burnettii (strain JB137-S8 / ATCC MYA-4627 / FGSC 10392)</name>
    <name type="common">White button mushroom</name>
    <dbReference type="NCBI Taxonomy" id="597362"/>
    <lineage>
        <taxon>Eukaryota</taxon>
        <taxon>Fungi</taxon>
        <taxon>Dikarya</taxon>
        <taxon>Basidiomycota</taxon>
        <taxon>Agaricomycotina</taxon>
        <taxon>Agaricomycetes</taxon>
        <taxon>Agaricomycetidae</taxon>
        <taxon>Agaricales</taxon>
        <taxon>Agaricineae</taxon>
        <taxon>Agaricaceae</taxon>
        <taxon>Agaricus</taxon>
    </lineage>
</organism>
<feature type="region of interest" description="Disordered" evidence="11">
    <location>
        <begin position="1423"/>
        <end position="1467"/>
    </location>
</feature>
<comment type="subcellular location">
    <subcellularLocation>
        <location evidence="1">Nucleus</location>
    </subcellularLocation>
</comment>
<dbReference type="OrthoDB" id="308861at2759"/>
<dbReference type="InterPro" id="IPR001487">
    <property type="entry name" value="Bromodomain"/>
</dbReference>
<feature type="compositionally biased region" description="Basic and acidic residues" evidence="11">
    <location>
        <begin position="1480"/>
        <end position="1498"/>
    </location>
</feature>
<dbReference type="RefSeq" id="XP_007325738.1">
    <property type="nucleotide sequence ID" value="XM_007325676.1"/>
</dbReference>
<gene>
    <name evidence="13" type="ORF">AGABI1DRAFT_104011</name>
</gene>
<evidence type="ECO:0000256" key="11">
    <source>
        <dbReference type="SAM" id="MobiDB-lite"/>
    </source>
</evidence>
<evidence type="ECO:0000256" key="2">
    <source>
        <dbReference type="ARBA" id="ARBA00010937"/>
    </source>
</evidence>
<dbReference type="Gene3D" id="2.60.40.1730">
    <property type="entry name" value="tricorn interacting facor f3 domain"/>
    <property type="match status" value="1"/>
</dbReference>